<dbReference type="Proteomes" id="UP000006048">
    <property type="component" value="Chromosome"/>
</dbReference>
<dbReference type="PROSITE" id="PS00666">
    <property type="entry name" value="DHDPS_2"/>
    <property type="match status" value="1"/>
</dbReference>
<keyword evidence="7 12" id="KW-0220">Diaminopimelate biosynthesis</keyword>
<dbReference type="EMBL" id="CP002959">
    <property type="protein sequence ID" value="AFM13036.1"/>
    <property type="molecule type" value="Genomic_DNA"/>
</dbReference>
<dbReference type="InterPro" id="IPR002220">
    <property type="entry name" value="DapA-like"/>
</dbReference>
<comment type="caution">
    <text evidence="12">Was originally thought to be a dihydrodipicolinate synthase (DHDPS), catalyzing the condensation of (S)-aspartate-beta-semialdehyde [(S)-ASA] and pyruvate to dihydrodipicolinate (DHDP). However, it was shown in E.coli that the product of the enzymatic reaction is not dihydrodipicolinate but in fact (4S)-4-hydroxy-2,3,4,5-tetrahydro-(2S)-dipicolinic acid (HTPA), and that the consecutive dehydration reaction leading to DHDP is not spontaneous but catalyzed by DapB.</text>
</comment>
<evidence type="ECO:0000256" key="15">
    <source>
        <dbReference type="PIRSR" id="PIRSR001365-2"/>
    </source>
</evidence>
<dbReference type="PRINTS" id="PR00146">
    <property type="entry name" value="DHPICSNTHASE"/>
</dbReference>
<dbReference type="SMART" id="SM01130">
    <property type="entry name" value="DHDPS"/>
    <property type="match status" value="1"/>
</dbReference>
<evidence type="ECO:0000256" key="3">
    <source>
        <dbReference type="ARBA" id="ARBA00007592"/>
    </source>
</evidence>
<dbReference type="UniPathway" id="UPA00034">
    <property type="reaction ID" value="UER00017"/>
</dbReference>
<dbReference type="GO" id="GO:0005829">
    <property type="term" value="C:cytosol"/>
    <property type="evidence" value="ECO:0007669"/>
    <property type="project" value="TreeGrafter"/>
</dbReference>
<feature type="site" description="Part of a proton relay during catalysis" evidence="12">
    <location>
        <position position="51"/>
    </location>
</feature>
<dbReference type="InterPro" id="IPR013785">
    <property type="entry name" value="Aldolase_TIM"/>
</dbReference>
<comment type="catalytic activity">
    <reaction evidence="11 12">
        <text>L-aspartate 4-semialdehyde + pyruvate = (2S,4S)-4-hydroxy-2,3,4,5-tetrahydrodipicolinate + H2O + H(+)</text>
        <dbReference type="Rhea" id="RHEA:34171"/>
        <dbReference type="ChEBI" id="CHEBI:15361"/>
        <dbReference type="ChEBI" id="CHEBI:15377"/>
        <dbReference type="ChEBI" id="CHEBI:15378"/>
        <dbReference type="ChEBI" id="CHEBI:67139"/>
        <dbReference type="ChEBI" id="CHEBI:537519"/>
        <dbReference type="EC" id="4.3.3.7"/>
    </reaction>
</comment>
<evidence type="ECO:0000256" key="7">
    <source>
        <dbReference type="ARBA" id="ARBA00022915"/>
    </source>
</evidence>
<comment type="subunit">
    <text evidence="12">Homotetramer; dimer of dimers.</text>
</comment>
<organism evidence="16 17">
    <name type="scientific">Turneriella parva (strain ATCC BAA-1111 / DSM 21527 / NCTC 11395 / H)</name>
    <name type="common">Leptospira parva</name>
    <dbReference type="NCBI Taxonomy" id="869212"/>
    <lineage>
        <taxon>Bacteria</taxon>
        <taxon>Pseudomonadati</taxon>
        <taxon>Spirochaetota</taxon>
        <taxon>Spirochaetia</taxon>
        <taxon>Leptospirales</taxon>
        <taxon>Leptospiraceae</taxon>
        <taxon>Turneriella</taxon>
    </lineage>
</organism>
<dbReference type="GO" id="GO:0008840">
    <property type="term" value="F:4-hydroxy-tetrahydrodipicolinate synthase activity"/>
    <property type="evidence" value="ECO:0007669"/>
    <property type="project" value="UniProtKB-UniRule"/>
</dbReference>
<evidence type="ECO:0000313" key="17">
    <source>
        <dbReference type="Proteomes" id="UP000006048"/>
    </source>
</evidence>
<feature type="binding site" evidence="12 15">
    <location>
        <position position="213"/>
    </location>
    <ligand>
        <name>pyruvate</name>
        <dbReference type="ChEBI" id="CHEBI:15361"/>
    </ligand>
</feature>
<evidence type="ECO:0000256" key="14">
    <source>
        <dbReference type="PIRSR" id="PIRSR001365-1"/>
    </source>
</evidence>
<keyword evidence="9 12" id="KW-0456">Lyase</keyword>
<protein>
    <recommendedName>
        <fullName evidence="4 12">4-hydroxy-tetrahydrodipicolinate synthase</fullName>
        <shortName evidence="12">HTPA synthase</shortName>
        <ecNumber evidence="4 12">4.3.3.7</ecNumber>
    </recommendedName>
</protein>
<evidence type="ECO:0000256" key="6">
    <source>
        <dbReference type="ARBA" id="ARBA00022605"/>
    </source>
</evidence>
<feature type="active site" description="Proton donor/acceptor" evidence="12 14">
    <location>
        <position position="143"/>
    </location>
</feature>
<accession>I4B6X9</accession>
<dbReference type="GO" id="GO:0019877">
    <property type="term" value="P:diaminopimelate biosynthetic process"/>
    <property type="evidence" value="ECO:0007669"/>
    <property type="project" value="UniProtKB-UniRule"/>
</dbReference>
<dbReference type="HAMAP" id="MF_00418">
    <property type="entry name" value="DapA"/>
    <property type="match status" value="1"/>
</dbReference>
<evidence type="ECO:0000256" key="1">
    <source>
        <dbReference type="ARBA" id="ARBA00003294"/>
    </source>
</evidence>
<feature type="site" description="Part of a proton relay during catalysis" evidence="12">
    <location>
        <position position="117"/>
    </location>
</feature>
<gene>
    <name evidence="12" type="primary">dapA</name>
    <name evidence="16" type="ordered locus">Turpa_2394</name>
</gene>
<sequence>MAGAQLNLRGTYTALITPFTADGEKVDWAALKKLVEFQIDEGVEGLVPCGTTGESPTLSHEEHAEVIAKVIEWAKAKKPSTVIIAGTGSNSTAEAVALTRHAAAAGADAVLSVNPYYNKPVQAGLVAHFERIADASTVPVVLYNIPGRSAVGMTLDTVVQLSKHKNIIGIKEATGDLGFMAQIIQATDAGFTLLSGDDNLILPVLSVGGKGVISVISNVYPRETGAITRQYEAGNAHEAHEKFMRLLPLCKAMFLETNPIPVKFAASRKGLCQNSLRLPMTQLSHHLQAVVAGAMDVFEGSHS</sequence>
<keyword evidence="17" id="KW-1185">Reference proteome</keyword>
<comment type="similarity">
    <text evidence="3 12 13">Belongs to the DapA family.</text>
</comment>
<dbReference type="PANTHER" id="PTHR12128:SF66">
    <property type="entry name" value="4-HYDROXY-2-OXOGLUTARATE ALDOLASE, MITOCHONDRIAL"/>
    <property type="match status" value="1"/>
</dbReference>
<dbReference type="STRING" id="869212.Turpa_2394"/>
<reference evidence="16 17" key="1">
    <citation type="submission" date="2012-06" db="EMBL/GenBank/DDBJ databases">
        <title>The complete chromosome of genome of Turneriella parva DSM 21527.</title>
        <authorList>
            <consortium name="US DOE Joint Genome Institute (JGI-PGF)"/>
            <person name="Lucas S."/>
            <person name="Han J."/>
            <person name="Lapidus A."/>
            <person name="Bruce D."/>
            <person name="Goodwin L."/>
            <person name="Pitluck S."/>
            <person name="Peters L."/>
            <person name="Kyrpides N."/>
            <person name="Mavromatis K."/>
            <person name="Ivanova N."/>
            <person name="Mikhailova N."/>
            <person name="Chertkov O."/>
            <person name="Detter J.C."/>
            <person name="Tapia R."/>
            <person name="Han C."/>
            <person name="Land M."/>
            <person name="Hauser L."/>
            <person name="Markowitz V."/>
            <person name="Cheng J.-F."/>
            <person name="Hugenholtz P."/>
            <person name="Woyke T."/>
            <person name="Wu D."/>
            <person name="Gronow S."/>
            <person name="Wellnitz S."/>
            <person name="Brambilla E."/>
            <person name="Klenk H.-P."/>
            <person name="Eisen J.A."/>
        </authorList>
    </citation>
    <scope>NUCLEOTIDE SEQUENCE [LARGE SCALE GENOMIC DNA]</scope>
    <source>
        <strain evidence="17">ATCC BAA-1111 / DSM 21527 / NCTC 11395 / H</strain>
    </source>
</reference>
<name>I4B6X9_TURPD</name>
<dbReference type="AlphaFoldDB" id="I4B6X9"/>
<evidence type="ECO:0000256" key="4">
    <source>
        <dbReference type="ARBA" id="ARBA00012086"/>
    </source>
</evidence>
<evidence type="ECO:0000256" key="11">
    <source>
        <dbReference type="ARBA" id="ARBA00047836"/>
    </source>
</evidence>
<dbReference type="RefSeq" id="WP_014803542.1">
    <property type="nucleotide sequence ID" value="NC_018020.1"/>
</dbReference>
<dbReference type="Pfam" id="PF00701">
    <property type="entry name" value="DHDPS"/>
    <property type="match status" value="1"/>
</dbReference>
<keyword evidence="5 12" id="KW-0963">Cytoplasm</keyword>
<evidence type="ECO:0000313" key="16">
    <source>
        <dbReference type="EMBL" id="AFM13036.1"/>
    </source>
</evidence>
<evidence type="ECO:0000256" key="13">
    <source>
        <dbReference type="PIRNR" id="PIRNR001365"/>
    </source>
</evidence>
<dbReference type="Gene3D" id="3.20.20.70">
    <property type="entry name" value="Aldolase class I"/>
    <property type="match status" value="1"/>
</dbReference>
<evidence type="ECO:0000256" key="12">
    <source>
        <dbReference type="HAMAP-Rule" id="MF_00418"/>
    </source>
</evidence>
<dbReference type="EC" id="4.3.3.7" evidence="4 12"/>
<dbReference type="OrthoDB" id="9782828at2"/>
<feature type="binding site" evidence="12 15">
    <location>
        <position position="52"/>
    </location>
    <ligand>
        <name>pyruvate</name>
        <dbReference type="ChEBI" id="CHEBI:15361"/>
    </ligand>
</feature>
<dbReference type="GO" id="GO:0009089">
    <property type="term" value="P:lysine biosynthetic process via diaminopimelate"/>
    <property type="evidence" value="ECO:0007669"/>
    <property type="project" value="UniProtKB-UniRule"/>
</dbReference>
<comment type="pathway">
    <text evidence="2 12">Amino-acid biosynthesis; L-lysine biosynthesis via DAP pathway; (S)-tetrahydrodipicolinate from L-aspartate: step 3/4.</text>
</comment>
<dbReference type="InterPro" id="IPR020624">
    <property type="entry name" value="Schiff_base-form_aldolases_CS"/>
</dbReference>
<dbReference type="HOGENOM" id="CLU_049343_7_1_12"/>
<comment type="subcellular location">
    <subcellularLocation>
        <location evidence="12">Cytoplasm</location>
    </subcellularLocation>
</comment>
<evidence type="ECO:0000256" key="2">
    <source>
        <dbReference type="ARBA" id="ARBA00005120"/>
    </source>
</evidence>
<dbReference type="NCBIfam" id="TIGR00674">
    <property type="entry name" value="dapA"/>
    <property type="match status" value="1"/>
</dbReference>
<keyword evidence="10 12" id="KW-0704">Schiff base</keyword>
<dbReference type="CDD" id="cd00950">
    <property type="entry name" value="DHDPS"/>
    <property type="match status" value="1"/>
</dbReference>
<dbReference type="PANTHER" id="PTHR12128">
    <property type="entry name" value="DIHYDRODIPICOLINATE SYNTHASE"/>
    <property type="match status" value="1"/>
</dbReference>
<keyword evidence="6 12" id="KW-0028">Amino-acid biosynthesis</keyword>
<comment type="function">
    <text evidence="1 12">Catalyzes the condensation of (S)-aspartate-beta-semialdehyde [(S)-ASA] and pyruvate to 4-hydroxy-tetrahydrodipicolinate (HTPA).</text>
</comment>
<feature type="active site" description="Schiff-base intermediate with substrate" evidence="12 14">
    <location>
        <position position="171"/>
    </location>
</feature>
<evidence type="ECO:0000256" key="5">
    <source>
        <dbReference type="ARBA" id="ARBA00022490"/>
    </source>
</evidence>
<evidence type="ECO:0000256" key="9">
    <source>
        <dbReference type="ARBA" id="ARBA00023239"/>
    </source>
</evidence>
<dbReference type="InterPro" id="IPR005263">
    <property type="entry name" value="DapA"/>
</dbReference>
<dbReference type="InterPro" id="IPR020625">
    <property type="entry name" value="Schiff_base-form_aldolases_AS"/>
</dbReference>
<proteinExistence type="inferred from homology"/>
<evidence type="ECO:0000256" key="8">
    <source>
        <dbReference type="ARBA" id="ARBA00023154"/>
    </source>
</evidence>
<evidence type="ECO:0000256" key="10">
    <source>
        <dbReference type="ARBA" id="ARBA00023270"/>
    </source>
</evidence>
<dbReference type="KEGG" id="tpx:Turpa_2394"/>
<dbReference type="PROSITE" id="PS00665">
    <property type="entry name" value="DHDPS_1"/>
    <property type="match status" value="1"/>
</dbReference>
<dbReference type="PATRIC" id="fig|869212.3.peg.2409"/>
<dbReference type="PIRSF" id="PIRSF001365">
    <property type="entry name" value="DHDPS"/>
    <property type="match status" value="1"/>
</dbReference>
<dbReference type="SUPFAM" id="SSF51569">
    <property type="entry name" value="Aldolase"/>
    <property type="match status" value="1"/>
</dbReference>
<keyword evidence="8 12" id="KW-0457">Lysine biosynthesis</keyword>